<name>A0A9W7ZWG0_9FUNG</name>
<feature type="domain" description="Transcription regulator Rua1 C-terminal" evidence="2">
    <location>
        <begin position="776"/>
        <end position="876"/>
    </location>
</feature>
<feature type="region of interest" description="Disordered" evidence="1">
    <location>
        <begin position="151"/>
        <end position="193"/>
    </location>
</feature>
<evidence type="ECO:0000313" key="4">
    <source>
        <dbReference type="Proteomes" id="UP001150538"/>
    </source>
</evidence>
<dbReference type="PANTHER" id="PTHR28125">
    <property type="entry name" value="MEIOTIC EXPRESSION UP-REGULATED PROTEIN 26"/>
    <property type="match status" value="1"/>
</dbReference>
<organism evidence="3 4">
    <name type="scientific">Mycoemilia scoparia</name>
    <dbReference type="NCBI Taxonomy" id="417184"/>
    <lineage>
        <taxon>Eukaryota</taxon>
        <taxon>Fungi</taxon>
        <taxon>Fungi incertae sedis</taxon>
        <taxon>Zoopagomycota</taxon>
        <taxon>Kickxellomycotina</taxon>
        <taxon>Kickxellomycetes</taxon>
        <taxon>Kickxellales</taxon>
        <taxon>Kickxellaceae</taxon>
        <taxon>Mycoemilia</taxon>
    </lineage>
</organism>
<reference evidence="3" key="1">
    <citation type="submission" date="2022-07" db="EMBL/GenBank/DDBJ databases">
        <title>Phylogenomic reconstructions and comparative analyses of Kickxellomycotina fungi.</title>
        <authorList>
            <person name="Reynolds N.K."/>
            <person name="Stajich J.E."/>
            <person name="Barry K."/>
            <person name="Grigoriev I.V."/>
            <person name="Crous P."/>
            <person name="Smith M.E."/>
        </authorList>
    </citation>
    <scope>NUCLEOTIDE SEQUENCE</scope>
    <source>
        <strain evidence="3">NBRC 100468</strain>
    </source>
</reference>
<dbReference type="AlphaFoldDB" id="A0A9W7ZWG0"/>
<sequence length="960" mass="101355">MSGRTINTRGENATSLPRNHGSIPHHHNSSMPSHPENTSSTAQEFGVLSPSNIYASVTAAAAGVGGDNLYSTDNRSSSINSTTSPFSYMALPTGSGPTAVSAVADPSHKAQFSLQESSDPINNYLATSESSVYNTYQKISFNRLNLNQFDEGKKQQQQDQPTLISTSTTTTPLSKVSSINNSTQTHTDSPLSLPLGGSGIFSFGQANNASTADSNSNSSNGSSFMGSAAMQPQQSQHYAQQRQAQASSQSPQVSDIGAAAAVAAAAAAAVAARNWSIPSTAAQQSHQSTASSSSPFHMLVPSLESSGTNTMQNNNNADMSGLQAQDGSNGGNILDNFVMPSKSISHMSLYKDNRVSDRLNHSQAYGSSSITSPPTGGVVGTFGKANIRRGSLDSGALSISTFQTGGGFGGAAAAVSNPSVVNSGQISSSNALTNITNRVVSDPYGGSDNLVSLGVGTKRKSEDPSLGDYRPSWPSFNVSSTASNTIFGSEQTDMRSSQVDPAISAVYPLQKRRATMAVISGLGNSTGGASNIGGDELGSRFNTSAGGYSSRPYHNSSSMPFHASTSNNGSNIHGYQGRSFSHQYQAPPPHHLSQNPYQMKGPMATPTSLLGSADGFGSANVSNPGASSASSGHNTWFQPTGGFLPLQTDSGNTPTDYGSWTPLSMPPTGVSLSQPSLWVQHHQPPPPHHPFASRLQYHRPSLPILPTAESTSLLSGPIPSIPGVTCSPNPEPRRLSVPSKADMTTPMANGCGDGCGDHHSHSIEDMLPRKQKIRFIDDLYTPLWVRGSGEAKEGLCDTCKPGKWLQLKNSAFWYHKQFHHGVSSVSGRPFIRPLQARHYEPELIEGLCHQCRQWVPIANMKRKSGVLWFRHAHKCHVYHRPKVGRHGGVDVEVDPELFKDNDDEEDNSANNNSQDDGNSSSNDPASMLNGVVGHDSGKSAGGQLNKSMLLVNGGGTIKEE</sequence>
<proteinExistence type="predicted"/>
<dbReference type="InterPro" id="IPR028012">
    <property type="entry name" value="Rua1_C"/>
</dbReference>
<feature type="compositionally biased region" description="Polar residues" evidence="1">
    <location>
        <begin position="1"/>
        <end position="17"/>
    </location>
</feature>
<dbReference type="OrthoDB" id="5595379at2759"/>
<feature type="region of interest" description="Disordered" evidence="1">
    <location>
        <begin position="719"/>
        <end position="753"/>
    </location>
</feature>
<feature type="region of interest" description="Disordered" evidence="1">
    <location>
        <begin position="898"/>
        <end position="960"/>
    </location>
</feature>
<feature type="region of interest" description="Disordered" evidence="1">
    <location>
        <begin position="282"/>
        <end position="332"/>
    </location>
</feature>
<feature type="region of interest" description="Disordered" evidence="1">
    <location>
        <begin position="1"/>
        <end position="42"/>
    </location>
</feature>
<comment type="caution">
    <text evidence="3">The sequence shown here is derived from an EMBL/GenBank/DDBJ whole genome shotgun (WGS) entry which is preliminary data.</text>
</comment>
<evidence type="ECO:0000259" key="2">
    <source>
        <dbReference type="Pfam" id="PF14616"/>
    </source>
</evidence>
<dbReference type="Proteomes" id="UP001150538">
    <property type="component" value="Unassembled WGS sequence"/>
</dbReference>
<dbReference type="EMBL" id="JANBPU010000149">
    <property type="protein sequence ID" value="KAJ1915369.1"/>
    <property type="molecule type" value="Genomic_DNA"/>
</dbReference>
<dbReference type="Pfam" id="PF14616">
    <property type="entry name" value="Rua1_C"/>
    <property type="match status" value="1"/>
</dbReference>
<feature type="compositionally biased region" description="Low complexity" evidence="1">
    <location>
        <begin position="282"/>
        <end position="294"/>
    </location>
</feature>
<evidence type="ECO:0000313" key="3">
    <source>
        <dbReference type="EMBL" id="KAJ1915369.1"/>
    </source>
</evidence>
<feature type="compositionally biased region" description="Polar residues" evidence="1">
    <location>
        <begin position="179"/>
        <end position="190"/>
    </location>
</feature>
<feature type="compositionally biased region" description="Low complexity" evidence="1">
    <location>
        <begin position="165"/>
        <end position="178"/>
    </location>
</feature>
<accession>A0A9W7ZWG0</accession>
<keyword evidence="4" id="KW-1185">Reference proteome</keyword>
<feature type="compositionally biased region" description="Acidic residues" evidence="1">
    <location>
        <begin position="898"/>
        <end position="907"/>
    </location>
</feature>
<protein>
    <recommendedName>
        <fullName evidence="2">Transcription regulator Rua1 C-terminal domain-containing protein</fullName>
    </recommendedName>
</protein>
<evidence type="ECO:0000256" key="1">
    <source>
        <dbReference type="SAM" id="MobiDB-lite"/>
    </source>
</evidence>
<dbReference type="PANTHER" id="PTHR28125:SF3">
    <property type="entry name" value="TRANSCRIPTION REGULATOR RUA1 C-TERMINAL DOMAIN-CONTAINING PROTEIN"/>
    <property type="match status" value="1"/>
</dbReference>
<feature type="region of interest" description="Disordered" evidence="1">
    <location>
        <begin position="209"/>
        <end position="251"/>
    </location>
</feature>
<feature type="compositionally biased region" description="Low complexity" evidence="1">
    <location>
        <begin position="908"/>
        <end position="923"/>
    </location>
</feature>
<gene>
    <name evidence="3" type="ORF">H4219_004354</name>
</gene>
<feature type="compositionally biased region" description="Polar residues" evidence="1">
    <location>
        <begin position="303"/>
        <end position="327"/>
    </location>
</feature>